<dbReference type="OrthoDB" id="1640042at2"/>
<keyword evidence="6" id="KW-0597">Phosphoprotein</keyword>
<evidence type="ECO:0000313" key="13">
    <source>
        <dbReference type="EMBL" id="SJZ55121.1"/>
    </source>
</evidence>
<dbReference type="InterPro" id="IPR002178">
    <property type="entry name" value="PTS_EIIA_type-2_dom"/>
</dbReference>
<keyword evidence="5" id="KW-0963">Cytoplasm</keyword>
<proteinExistence type="predicted"/>
<dbReference type="GO" id="GO:0005737">
    <property type="term" value="C:cytoplasm"/>
    <property type="evidence" value="ECO:0007669"/>
    <property type="project" value="UniProtKB-SubCell"/>
</dbReference>
<keyword evidence="10" id="KW-0418">Kinase</keyword>
<keyword evidence="9" id="KW-0598">Phosphotransferase system</keyword>
<feature type="domain" description="HPr" evidence="12">
    <location>
        <begin position="291"/>
        <end position="381"/>
    </location>
</feature>
<dbReference type="SUPFAM" id="SSF55804">
    <property type="entry name" value="Phoshotransferase/anion transport protein"/>
    <property type="match status" value="2"/>
</dbReference>
<dbReference type="GO" id="GO:0009401">
    <property type="term" value="P:phosphoenolpyruvate-dependent sugar phosphotransferase system"/>
    <property type="evidence" value="ECO:0007669"/>
    <property type="project" value="UniProtKB-KW"/>
</dbReference>
<keyword evidence="8" id="KW-0808">Transferase</keyword>
<feature type="domain" description="PTS EIIA type-2" evidence="11">
    <location>
        <begin position="2"/>
        <end position="142"/>
    </location>
</feature>
<evidence type="ECO:0000256" key="10">
    <source>
        <dbReference type="ARBA" id="ARBA00022777"/>
    </source>
</evidence>
<gene>
    <name evidence="13" type="ORF">SAMN02745782_00623</name>
</gene>
<dbReference type="Gene3D" id="3.30.1340.10">
    <property type="entry name" value="HPr-like"/>
    <property type="match status" value="1"/>
</dbReference>
<dbReference type="Gene3D" id="3.40.930.10">
    <property type="entry name" value="Mannitol-specific EII, Chain A"/>
    <property type="match status" value="2"/>
</dbReference>
<dbReference type="PROSITE" id="PS51350">
    <property type="entry name" value="PTS_HPR_DOM"/>
    <property type="match status" value="1"/>
</dbReference>
<evidence type="ECO:0000256" key="6">
    <source>
        <dbReference type="ARBA" id="ARBA00022553"/>
    </source>
</evidence>
<dbReference type="InterPro" id="IPR001020">
    <property type="entry name" value="PTS_HPr_His_P_site"/>
</dbReference>
<evidence type="ECO:0000256" key="9">
    <source>
        <dbReference type="ARBA" id="ARBA00022683"/>
    </source>
</evidence>
<evidence type="ECO:0000256" key="4">
    <source>
        <dbReference type="ARBA" id="ARBA00022448"/>
    </source>
</evidence>
<dbReference type="CDD" id="cd00367">
    <property type="entry name" value="PTS-HPr_like"/>
    <property type="match status" value="1"/>
</dbReference>
<dbReference type="NCBIfam" id="NF008319">
    <property type="entry name" value="PRK11109.1"/>
    <property type="match status" value="1"/>
</dbReference>
<evidence type="ECO:0000256" key="1">
    <source>
        <dbReference type="ARBA" id="ARBA00003136"/>
    </source>
</evidence>
<dbReference type="GeneID" id="70582004"/>
<evidence type="ECO:0000259" key="11">
    <source>
        <dbReference type="PROSITE" id="PS51094"/>
    </source>
</evidence>
<dbReference type="PROSITE" id="PS51094">
    <property type="entry name" value="PTS_EIIA_TYPE_2"/>
    <property type="match status" value="1"/>
</dbReference>
<organism evidence="13 14">
    <name type="scientific">Vibrio cincinnatiensis DSM 19608</name>
    <dbReference type="NCBI Taxonomy" id="1123491"/>
    <lineage>
        <taxon>Bacteria</taxon>
        <taxon>Pseudomonadati</taxon>
        <taxon>Pseudomonadota</taxon>
        <taxon>Gammaproteobacteria</taxon>
        <taxon>Vibrionales</taxon>
        <taxon>Vibrionaceae</taxon>
        <taxon>Vibrio</taxon>
    </lineage>
</organism>
<dbReference type="STRING" id="1123491.SAMN02745782_00623"/>
<evidence type="ECO:0000256" key="2">
    <source>
        <dbReference type="ARBA" id="ARBA00004496"/>
    </source>
</evidence>
<evidence type="ECO:0000313" key="14">
    <source>
        <dbReference type="Proteomes" id="UP000190834"/>
    </source>
</evidence>
<dbReference type="AlphaFoldDB" id="A0A1T4LKF1"/>
<evidence type="ECO:0000256" key="7">
    <source>
        <dbReference type="ARBA" id="ARBA00022597"/>
    </source>
</evidence>
<dbReference type="GO" id="GO:0090563">
    <property type="term" value="F:protein-phosphocysteine-sugar phosphotransferase activity"/>
    <property type="evidence" value="ECO:0007669"/>
    <property type="project" value="TreeGrafter"/>
</dbReference>
<dbReference type="Pfam" id="PF00381">
    <property type="entry name" value="PTS-HPr"/>
    <property type="match status" value="1"/>
</dbReference>
<dbReference type="GO" id="GO:0016301">
    <property type="term" value="F:kinase activity"/>
    <property type="evidence" value="ECO:0007669"/>
    <property type="project" value="UniProtKB-KW"/>
</dbReference>
<dbReference type="PROSITE" id="PS00589">
    <property type="entry name" value="PTS_HPR_SER"/>
    <property type="match status" value="1"/>
</dbReference>
<comment type="subcellular location">
    <subcellularLocation>
        <location evidence="2">Cytoplasm</location>
    </subcellularLocation>
</comment>
<dbReference type="Proteomes" id="UP000190834">
    <property type="component" value="Unassembled WGS sequence"/>
</dbReference>
<dbReference type="EMBL" id="FUXB01000003">
    <property type="protein sequence ID" value="SJZ55121.1"/>
    <property type="molecule type" value="Genomic_DNA"/>
</dbReference>
<sequence>MLQLSLKDIRLEQTPSNKQEAIRSIAADLTEKKLVKSGYVQGMLNREAQNSTFLGNGIAIPHGTIDTRDLVQETGVAVHHFPHGVGWGDGNTVYVAIGIAAKSDEHLGILKQLTKVLSADGVEERLKQAKQASEIVALLNGDVQFEAEFDASLIQLHFPASDMVQMSAVAGGLLKNTGCADSEFVAELVTKQPTHLGKGLWLVSSDKQVKRSGMSFVSTANDCEYQGITVKALIAIAACNAAHRGLLDKLSQLVFAQQQEKLLQADAGQLVALFTQESSSETPTQSEANRGESAIFKITNSHGLHARPGAMLVAEAKKFESNIKVSNLDGDGKSVNAKSLMKVIALGVKHGHQLQFTAEGPDAAQALESIGLAIKSGLGEH</sequence>
<keyword evidence="4" id="KW-0813">Transport</keyword>
<dbReference type="PROSITE" id="PS00372">
    <property type="entry name" value="PTS_EIIA_TYPE_2_HIS"/>
    <property type="match status" value="1"/>
</dbReference>
<dbReference type="InterPro" id="IPR016152">
    <property type="entry name" value="PTrfase/Anion_transptr"/>
</dbReference>
<dbReference type="RefSeq" id="WP_078925018.1">
    <property type="nucleotide sequence ID" value="NZ_FUXB01000003.1"/>
</dbReference>
<dbReference type="InterPro" id="IPR035895">
    <property type="entry name" value="HPr-like_sf"/>
</dbReference>
<evidence type="ECO:0000256" key="8">
    <source>
        <dbReference type="ARBA" id="ARBA00022679"/>
    </source>
</evidence>
<evidence type="ECO:0000256" key="3">
    <source>
        <dbReference type="ARBA" id="ARBA00015565"/>
    </source>
</evidence>
<keyword evidence="14" id="KW-1185">Reference proteome</keyword>
<keyword evidence="7" id="KW-0762">Sugar transport</keyword>
<name>A0A1T4LKF1_VIBCI</name>
<evidence type="ECO:0000259" key="12">
    <source>
        <dbReference type="PROSITE" id="PS51350"/>
    </source>
</evidence>
<protein>
    <recommendedName>
        <fullName evidence="3">Multiphosphoryl transfer protein</fullName>
    </recommendedName>
</protein>
<dbReference type="PRINTS" id="PR00107">
    <property type="entry name" value="PHOSPHOCPHPR"/>
</dbReference>
<accession>A0A1T4LKF1</accession>
<dbReference type="PROSITE" id="PS00369">
    <property type="entry name" value="PTS_HPR_HIS"/>
    <property type="match status" value="1"/>
</dbReference>
<dbReference type="PANTHER" id="PTHR30181">
    <property type="entry name" value="MANNITOL PERMEASE IIC COMPONENT"/>
    <property type="match status" value="1"/>
</dbReference>
<dbReference type="InterPro" id="IPR002114">
    <property type="entry name" value="PTS_HPr_Ser_P_site"/>
</dbReference>
<dbReference type="NCBIfam" id="TIGR01003">
    <property type="entry name" value="PTS_HPr_family"/>
    <property type="match status" value="1"/>
</dbReference>
<dbReference type="InterPro" id="IPR050893">
    <property type="entry name" value="Sugar_PTS"/>
</dbReference>
<dbReference type="FunFam" id="3.40.930.10:FF:000006">
    <property type="entry name" value="Fructose-specific PTS system IIA component"/>
    <property type="match status" value="1"/>
</dbReference>
<dbReference type="GO" id="GO:0005886">
    <property type="term" value="C:plasma membrane"/>
    <property type="evidence" value="ECO:0007669"/>
    <property type="project" value="TreeGrafter"/>
</dbReference>
<reference evidence="14" key="1">
    <citation type="submission" date="2017-02" db="EMBL/GenBank/DDBJ databases">
        <authorList>
            <person name="Varghese N."/>
            <person name="Submissions S."/>
        </authorList>
    </citation>
    <scope>NUCLEOTIDE SEQUENCE [LARGE SCALE GENOMIC DNA]</scope>
    <source>
        <strain evidence="14">DSM 19608</strain>
    </source>
</reference>
<evidence type="ECO:0000256" key="5">
    <source>
        <dbReference type="ARBA" id="ARBA00022490"/>
    </source>
</evidence>
<dbReference type="InterPro" id="IPR000032">
    <property type="entry name" value="HPr-like"/>
</dbReference>
<dbReference type="SUPFAM" id="SSF55594">
    <property type="entry name" value="HPr-like"/>
    <property type="match status" value="1"/>
</dbReference>
<dbReference type="Pfam" id="PF00359">
    <property type="entry name" value="PTS_EIIA_2"/>
    <property type="match status" value="1"/>
</dbReference>
<dbReference type="CDD" id="cd00211">
    <property type="entry name" value="PTS_IIA_fru"/>
    <property type="match status" value="1"/>
</dbReference>
<dbReference type="PANTHER" id="PTHR30181:SF3">
    <property type="entry name" value="MULTIPHOSPHORYL TRANSFER PROTEIN"/>
    <property type="match status" value="1"/>
</dbReference>
<comment type="function">
    <text evidence="1">The phosphoenolpyruvate-dependent sugar phosphotransferase system (sugar PTS), a major carbohydrate active transport system, catalyzes the phosphorylation of incoming sugar substrates concomitantly with their translocation across the cell membrane. The enzyme II FruAB PTS system is involved in fructose transport.</text>
</comment>